<sequence length="237" mass="26435">MDTQLLRYELRLLGLKVIVPPLLVVLLFALLGFFLHLLGVDVSHALVSCQEMFLPLAVGAIVAATSLYDPALELQMALPTKYQRTVLRRFALVTIWACCIGFLTNSIMFLFHLGYQPAQLQPLPLLVQWLLGQLIWLAPLLWFMSVGLCITLLTHSIAASGAILGGLWILEALFIKNLLPTSPWLQPLVLFPTTLLPEASFWLSNRLELLVMAIVLLPINWLLLRNTESLLKSASAE</sequence>
<proteinExistence type="predicted"/>
<accession>A0A402B4I0</accession>
<keyword evidence="1" id="KW-0472">Membrane</keyword>
<feature type="transmembrane region" description="Helical" evidence="1">
    <location>
        <begin position="199"/>
        <end position="223"/>
    </location>
</feature>
<name>A0A402B4I0_9CHLR</name>
<keyword evidence="3" id="KW-1185">Reference proteome</keyword>
<dbReference type="RefSeq" id="WP_126626741.1">
    <property type="nucleotide sequence ID" value="NZ_BIFT01000001.1"/>
</dbReference>
<keyword evidence="1" id="KW-0812">Transmembrane</keyword>
<protein>
    <submittedName>
        <fullName evidence="2">Uncharacterized protein</fullName>
    </submittedName>
</protein>
<keyword evidence="1" id="KW-1133">Transmembrane helix</keyword>
<dbReference type="OrthoDB" id="3217629at2"/>
<evidence type="ECO:0000313" key="3">
    <source>
        <dbReference type="Proteomes" id="UP000287171"/>
    </source>
</evidence>
<dbReference type="EMBL" id="BIFT01000001">
    <property type="protein sequence ID" value="GCE26259.1"/>
    <property type="molecule type" value="Genomic_DNA"/>
</dbReference>
<feature type="transmembrane region" description="Helical" evidence="1">
    <location>
        <begin position="90"/>
        <end position="114"/>
    </location>
</feature>
<feature type="transmembrane region" description="Helical" evidence="1">
    <location>
        <begin position="134"/>
        <end position="154"/>
    </location>
</feature>
<feature type="transmembrane region" description="Helical" evidence="1">
    <location>
        <begin position="52"/>
        <end position="69"/>
    </location>
</feature>
<feature type="transmembrane region" description="Helical" evidence="1">
    <location>
        <begin position="161"/>
        <end position="179"/>
    </location>
</feature>
<dbReference type="AlphaFoldDB" id="A0A402B4I0"/>
<comment type="caution">
    <text evidence="2">The sequence shown here is derived from an EMBL/GenBank/DDBJ whole genome shotgun (WGS) entry which is preliminary data.</text>
</comment>
<evidence type="ECO:0000313" key="2">
    <source>
        <dbReference type="EMBL" id="GCE26259.1"/>
    </source>
</evidence>
<evidence type="ECO:0000256" key="1">
    <source>
        <dbReference type="SAM" id="Phobius"/>
    </source>
</evidence>
<reference evidence="3" key="1">
    <citation type="submission" date="2018-12" db="EMBL/GenBank/DDBJ databases">
        <title>Tengunoibacter tsumagoiensis gen. nov., sp. nov., Dictyobacter kobayashii sp. nov., D. alpinus sp. nov., and D. joshuensis sp. nov. and description of Dictyobacteraceae fam. nov. within the order Ktedonobacterales isolated from Tengu-no-mugimeshi.</title>
        <authorList>
            <person name="Wang C.M."/>
            <person name="Zheng Y."/>
            <person name="Sakai Y."/>
            <person name="Toyoda A."/>
            <person name="Minakuchi Y."/>
            <person name="Abe K."/>
            <person name="Yokota A."/>
            <person name="Yabe S."/>
        </authorList>
    </citation>
    <scope>NUCLEOTIDE SEQUENCE [LARGE SCALE GENOMIC DNA]</scope>
    <source>
        <strain evidence="3">Uno16</strain>
    </source>
</reference>
<dbReference type="Proteomes" id="UP000287171">
    <property type="component" value="Unassembled WGS sequence"/>
</dbReference>
<gene>
    <name evidence="2" type="ORF">KDA_17430</name>
</gene>
<feature type="transmembrane region" description="Helical" evidence="1">
    <location>
        <begin position="12"/>
        <end position="40"/>
    </location>
</feature>
<organism evidence="2 3">
    <name type="scientific">Dictyobacter alpinus</name>
    <dbReference type="NCBI Taxonomy" id="2014873"/>
    <lineage>
        <taxon>Bacteria</taxon>
        <taxon>Bacillati</taxon>
        <taxon>Chloroflexota</taxon>
        <taxon>Ktedonobacteria</taxon>
        <taxon>Ktedonobacterales</taxon>
        <taxon>Dictyobacteraceae</taxon>
        <taxon>Dictyobacter</taxon>
    </lineage>
</organism>